<feature type="transmembrane region" description="Helical" evidence="6">
    <location>
        <begin position="398"/>
        <end position="418"/>
    </location>
</feature>
<dbReference type="PANTHER" id="PTHR43738:SF2">
    <property type="entry name" value="ABC TRANSPORTER PERMEASE"/>
    <property type="match status" value="1"/>
</dbReference>
<dbReference type="InterPro" id="IPR025857">
    <property type="entry name" value="MacB_PCD"/>
</dbReference>
<evidence type="ECO:0000259" key="8">
    <source>
        <dbReference type="Pfam" id="PF12704"/>
    </source>
</evidence>
<dbReference type="EMBL" id="SACR01000002">
    <property type="protein sequence ID" value="RVU47511.1"/>
    <property type="molecule type" value="Genomic_DNA"/>
</dbReference>
<reference evidence="9 10" key="1">
    <citation type="submission" date="2019-01" db="EMBL/GenBank/DDBJ databases">
        <authorList>
            <person name="Chen W.-M."/>
        </authorList>
    </citation>
    <scope>NUCLEOTIDE SEQUENCE [LARGE SCALE GENOMIC DNA]</scope>
    <source>
        <strain evidence="9 10">KYPY4</strain>
    </source>
</reference>
<keyword evidence="5 6" id="KW-0472">Membrane</keyword>
<evidence type="ECO:0000256" key="6">
    <source>
        <dbReference type="SAM" id="Phobius"/>
    </source>
</evidence>
<dbReference type="PANTHER" id="PTHR43738">
    <property type="entry name" value="ABC TRANSPORTER, MEMBRANE PROTEIN"/>
    <property type="match status" value="1"/>
</dbReference>
<evidence type="ECO:0000256" key="5">
    <source>
        <dbReference type="ARBA" id="ARBA00023136"/>
    </source>
</evidence>
<protein>
    <submittedName>
        <fullName evidence="9">ABC transporter permease</fullName>
    </submittedName>
</protein>
<comment type="subcellular location">
    <subcellularLocation>
        <location evidence="1">Cell membrane</location>
        <topology evidence="1">Multi-pass membrane protein</topology>
    </subcellularLocation>
</comment>
<feature type="domain" description="ABC3 transporter permease C-terminal" evidence="7">
    <location>
        <begin position="303"/>
        <end position="421"/>
    </location>
</feature>
<feature type="transmembrane region" description="Helical" evidence="6">
    <location>
        <begin position="345"/>
        <end position="378"/>
    </location>
</feature>
<dbReference type="Pfam" id="PF02687">
    <property type="entry name" value="FtsX"/>
    <property type="match status" value="1"/>
</dbReference>
<keyword evidence="2" id="KW-1003">Cell membrane</keyword>
<dbReference type="Pfam" id="PF12704">
    <property type="entry name" value="MacB_PCD"/>
    <property type="match status" value="1"/>
</dbReference>
<evidence type="ECO:0000256" key="2">
    <source>
        <dbReference type="ARBA" id="ARBA00022475"/>
    </source>
</evidence>
<sequence length="430" mass="44824">MKALLHIAARSAWNRRGTLMLVVLSIALATALLLGLERLRTDVRSSFTAAVSGTDLVVGARTGPVQLMLYAVFRVGGATNNIQIDSVKAIAEHRAVRWVVPIALGDSHRGHPVIGTTPAYFEHFMYGDRQPLALQQGRAFSGTLDGLYEAVLGAEVAEALGYTLGQKITLTHGLGAAPGDLAAEHADKPFTVVGILARTGTPVDRSVHVSLQAIEAIHLDWVGGAPLPAAAGLKIAPEFARKFDLEPKQVTAVMVGLKSRAAVFAVQRFVASYEPEPLLAVLPGVALDELWQAVGLGEKALLAISGLVALVSLASLVAVVLAGLNERRRELAVLRAVGAGPRQVLVLLATEGALVTLCGALLGAALAAAAVLAAGPWVQQRFGIGLQAGAPTPEQWGLFAAVLAAGMLASLVPGWRAYRLSLADGLSPRT</sequence>
<evidence type="ECO:0000313" key="9">
    <source>
        <dbReference type="EMBL" id="RVU47511.1"/>
    </source>
</evidence>
<evidence type="ECO:0000313" key="10">
    <source>
        <dbReference type="Proteomes" id="UP000285575"/>
    </source>
</evidence>
<dbReference type="Proteomes" id="UP000285575">
    <property type="component" value="Unassembled WGS sequence"/>
</dbReference>
<dbReference type="GO" id="GO:0005886">
    <property type="term" value="C:plasma membrane"/>
    <property type="evidence" value="ECO:0007669"/>
    <property type="project" value="UniProtKB-SubCell"/>
</dbReference>
<organism evidence="9 10">
    <name type="scientific">Rubrivivax rivuli</name>
    <dbReference type="NCBI Taxonomy" id="1862385"/>
    <lineage>
        <taxon>Bacteria</taxon>
        <taxon>Pseudomonadati</taxon>
        <taxon>Pseudomonadota</taxon>
        <taxon>Betaproteobacteria</taxon>
        <taxon>Burkholderiales</taxon>
        <taxon>Sphaerotilaceae</taxon>
        <taxon>Rubrivivax</taxon>
    </lineage>
</organism>
<keyword evidence="4 6" id="KW-1133">Transmembrane helix</keyword>
<evidence type="ECO:0000256" key="4">
    <source>
        <dbReference type="ARBA" id="ARBA00022989"/>
    </source>
</evidence>
<evidence type="ECO:0000259" key="7">
    <source>
        <dbReference type="Pfam" id="PF02687"/>
    </source>
</evidence>
<keyword evidence="3 6" id="KW-0812">Transmembrane</keyword>
<gene>
    <name evidence="9" type="ORF">EOE66_07155</name>
</gene>
<feature type="domain" description="MacB-like periplasmic core" evidence="8">
    <location>
        <begin position="20"/>
        <end position="216"/>
    </location>
</feature>
<name>A0A437RL36_9BURK</name>
<evidence type="ECO:0000256" key="1">
    <source>
        <dbReference type="ARBA" id="ARBA00004651"/>
    </source>
</evidence>
<dbReference type="AlphaFoldDB" id="A0A437RL36"/>
<feature type="transmembrane region" description="Helical" evidence="6">
    <location>
        <begin position="300"/>
        <end position="324"/>
    </location>
</feature>
<accession>A0A437RL36</accession>
<proteinExistence type="predicted"/>
<comment type="caution">
    <text evidence="9">The sequence shown here is derived from an EMBL/GenBank/DDBJ whole genome shotgun (WGS) entry which is preliminary data.</text>
</comment>
<dbReference type="InterPro" id="IPR003838">
    <property type="entry name" value="ABC3_permease_C"/>
</dbReference>
<dbReference type="OrthoDB" id="9784014at2"/>
<dbReference type="InterPro" id="IPR051125">
    <property type="entry name" value="ABC-4/HrtB_transporter"/>
</dbReference>
<keyword evidence="10" id="KW-1185">Reference proteome</keyword>
<evidence type="ECO:0000256" key="3">
    <source>
        <dbReference type="ARBA" id="ARBA00022692"/>
    </source>
</evidence>
<dbReference type="RefSeq" id="WP_128227974.1">
    <property type="nucleotide sequence ID" value="NZ_SACR01000002.1"/>
</dbReference>